<dbReference type="InterPro" id="IPR010982">
    <property type="entry name" value="Lambda_DNA-bd_dom_sf"/>
</dbReference>
<dbReference type="CDD" id="cd00093">
    <property type="entry name" value="HTH_XRE"/>
    <property type="match status" value="1"/>
</dbReference>
<protein>
    <submittedName>
        <fullName evidence="1">XRE family transcriptional regulator</fullName>
    </submittedName>
</protein>
<evidence type="ECO:0000313" key="1">
    <source>
        <dbReference type="EMBL" id="QNL31718.1"/>
    </source>
</evidence>
<dbReference type="InterPro" id="IPR001387">
    <property type="entry name" value="Cro/C1-type_HTH"/>
</dbReference>
<proteinExistence type="predicted"/>
<organism evidence="1">
    <name type="scientific">Bacteriophage sp</name>
    <dbReference type="NCBI Taxonomy" id="38018"/>
    <lineage>
        <taxon>Viruses</taxon>
    </lineage>
</organism>
<reference evidence="1" key="1">
    <citation type="submission" date="2020-07" db="EMBL/GenBank/DDBJ databases">
        <title>Dissolved microcystin release linked to lysis of a Microcystis spp. bloom in Lake Erie (USA) attributed to a novel cyanophage.</title>
        <authorList>
            <person name="McKindles K.M."/>
            <person name="Manes M.A."/>
            <person name="DeMarco J.R."/>
            <person name="McClure A."/>
            <person name="McKay R.M."/>
            <person name="Davis T.W."/>
            <person name="Bullerjahn G.S."/>
        </authorList>
    </citation>
    <scope>NUCLEOTIDE SEQUENCE</scope>
</reference>
<dbReference type="Gene3D" id="1.10.260.40">
    <property type="entry name" value="lambda repressor-like DNA-binding domains"/>
    <property type="match status" value="1"/>
</dbReference>
<name>A0A7G9A4P5_9VIRU</name>
<dbReference type="GO" id="GO:0003677">
    <property type="term" value="F:DNA binding"/>
    <property type="evidence" value="ECO:0007669"/>
    <property type="project" value="InterPro"/>
</dbReference>
<accession>A0A7G9A4P5</accession>
<dbReference type="SUPFAM" id="SSF47413">
    <property type="entry name" value="lambda repressor-like DNA-binding domains"/>
    <property type="match status" value="1"/>
</dbReference>
<dbReference type="EMBL" id="MT840189">
    <property type="protein sequence ID" value="QNL31718.1"/>
    <property type="molecule type" value="Genomic_DNA"/>
</dbReference>
<sequence length="94" mass="10527">MLTKVPVITKKGREKLGKVLKFYRDGLALSMDKFVIEIEKTTGRSVSKAAISDLERGNTEPKWDTLAILAASGFFPYTVEELFAIATEKLEIDF</sequence>